<evidence type="ECO:0000256" key="9">
    <source>
        <dbReference type="PIRNR" id="PIRNR000774"/>
    </source>
</evidence>
<evidence type="ECO:0000259" key="11">
    <source>
        <dbReference type="Pfam" id="PF04963"/>
    </source>
</evidence>
<keyword evidence="3 9" id="KW-0808">Transferase</keyword>
<dbReference type="PROSITE" id="PS50044">
    <property type="entry name" value="SIGMA54_3"/>
    <property type="match status" value="1"/>
</dbReference>
<keyword evidence="4 9" id="KW-0548">Nucleotidyltransferase</keyword>
<dbReference type="AlphaFoldDB" id="F7XVM1"/>
<evidence type="ECO:0000256" key="3">
    <source>
        <dbReference type="ARBA" id="ARBA00022679"/>
    </source>
</evidence>
<dbReference type="GO" id="GO:0016779">
    <property type="term" value="F:nucleotidyltransferase activity"/>
    <property type="evidence" value="ECO:0007669"/>
    <property type="project" value="UniProtKB-KW"/>
</dbReference>
<dbReference type="GO" id="GO:0001216">
    <property type="term" value="F:DNA-binding transcription activator activity"/>
    <property type="evidence" value="ECO:0007669"/>
    <property type="project" value="InterPro"/>
</dbReference>
<organism evidence="12 13">
    <name type="scientific">Midichloria mitochondrii (strain IricVA)</name>
    <dbReference type="NCBI Taxonomy" id="696127"/>
    <lineage>
        <taxon>Bacteria</taxon>
        <taxon>Pseudomonadati</taxon>
        <taxon>Pseudomonadota</taxon>
        <taxon>Alphaproteobacteria</taxon>
        <taxon>Rickettsiales</taxon>
        <taxon>Candidatus Midichloriaceae</taxon>
        <taxon>Candidatus Midichloria</taxon>
    </lineage>
</organism>
<keyword evidence="6 9" id="KW-0731">Sigma factor</keyword>
<evidence type="ECO:0000259" key="10">
    <source>
        <dbReference type="Pfam" id="PF04552"/>
    </source>
</evidence>
<evidence type="ECO:0000256" key="7">
    <source>
        <dbReference type="ARBA" id="ARBA00023125"/>
    </source>
</evidence>
<dbReference type="InterPro" id="IPR038709">
    <property type="entry name" value="RpoN_core-bd_sf"/>
</dbReference>
<dbReference type="GO" id="GO:0000428">
    <property type="term" value="C:DNA-directed RNA polymerase complex"/>
    <property type="evidence" value="ECO:0007669"/>
    <property type="project" value="UniProtKB-KW"/>
</dbReference>
<dbReference type="KEGG" id="mmn:midi_00411"/>
<keyword evidence="2 9" id="KW-0240">DNA-directed RNA polymerase</keyword>
<keyword evidence="5 9" id="KW-0805">Transcription regulation</keyword>
<dbReference type="Pfam" id="PF04552">
    <property type="entry name" value="Sigma54_DBD"/>
    <property type="match status" value="1"/>
</dbReference>
<dbReference type="Gene3D" id="1.10.10.60">
    <property type="entry name" value="Homeodomain-like"/>
    <property type="match status" value="1"/>
</dbReference>
<evidence type="ECO:0000313" key="13">
    <source>
        <dbReference type="Proteomes" id="UP000006639"/>
    </source>
</evidence>
<dbReference type="Gene3D" id="1.10.10.1330">
    <property type="entry name" value="RNA polymerase sigma-54 factor, core-binding domain"/>
    <property type="match status" value="1"/>
</dbReference>
<dbReference type="PIRSF" id="PIRSF000774">
    <property type="entry name" value="RpoN"/>
    <property type="match status" value="1"/>
</dbReference>
<evidence type="ECO:0000256" key="1">
    <source>
        <dbReference type="ARBA" id="ARBA00008798"/>
    </source>
</evidence>
<dbReference type="NCBIfam" id="TIGR02395">
    <property type="entry name" value="rpoN_sigma"/>
    <property type="match status" value="1"/>
</dbReference>
<accession>F7XVM1</accession>
<evidence type="ECO:0000256" key="2">
    <source>
        <dbReference type="ARBA" id="ARBA00022478"/>
    </source>
</evidence>
<dbReference type="InterPro" id="IPR007634">
    <property type="entry name" value="RNA_pol_sigma_54_DNA-bd"/>
</dbReference>
<dbReference type="PROSITE" id="PS00718">
    <property type="entry name" value="SIGMA54_2"/>
    <property type="match status" value="1"/>
</dbReference>
<dbReference type="EMBL" id="CP002130">
    <property type="protein sequence ID" value="AEI88720.1"/>
    <property type="molecule type" value="Genomic_DNA"/>
</dbReference>
<dbReference type="GO" id="GO:0016987">
    <property type="term" value="F:sigma factor activity"/>
    <property type="evidence" value="ECO:0007669"/>
    <property type="project" value="UniProtKB-KW"/>
</dbReference>
<dbReference type="PANTHER" id="PTHR32248">
    <property type="entry name" value="RNA POLYMERASE SIGMA-54 FACTOR"/>
    <property type="match status" value="1"/>
</dbReference>
<comment type="similarity">
    <text evidence="1 9">Belongs to the sigma-54 factor family.</text>
</comment>
<proteinExistence type="inferred from homology"/>
<feature type="domain" description="RNA polymerase sigma factor 54 DNA-binding" evidence="10">
    <location>
        <begin position="238"/>
        <end position="393"/>
    </location>
</feature>
<dbReference type="PRINTS" id="PR00045">
    <property type="entry name" value="SIGMA54FCT"/>
</dbReference>
<reference evidence="12 13" key="1">
    <citation type="journal article" date="2011" name="Mol. Biol. Evol.">
        <title>Phylogenomic evidence for the presence of a flagellum and cbb3 oxidase in the free-living mitochondrial ancestor.</title>
        <authorList>
            <person name="Sassera D."/>
            <person name="Lo N."/>
            <person name="Epis S."/>
            <person name="D'Auria G."/>
            <person name="Montagna M."/>
            <person name="Comandatore F."/>
            <person name="Horner D."/>
            <person name="Pereto J."/>
            <person name="Luciano A.M."/>
            <person name="Franciosi F."/>
            <person name="Ferri E."/>
            <person name="Crotti E."/>
            <person name="Bazzocchi C."/>
            <person name="Daffonchio D."/>
            <person name="Sacchi L."/>
            <person name="Moya A."/>
            <person name="Latorre A."/>
            <person name="Bandi C."/>
        </authorList>
    </citation>
    <scope>NUCLEOTIDE SEQUENCE [LARGE SCALE GENOMIC DNA]</scope>
    <source>
        <strain evidence="12 13">IricVA</strain>
    </source>
</reference>
<dbReference type="GO" id="GO:0003677">
    <property type="term" value="F:DNA binding"/>
    <property type="evidence" value="ECO:0007669"/>
    <property type="project" value="UniProtKB-KW"/>
</dbReference>
<dbReference type="HOGENOM" id="CLU_020569_0_0_5"/>
<dbReference type="Proteomes" id="UP000006639">
    <property type="component" value="Chromosome"/>
</dbReference>
<sequence length="406" mass="46406">MQTEDLVNSIIANYSNNPFLDLNYEKIEALTRKSNNIHFDAEIEVLTYPESLKEHLIKQINITFSGLNQEIASAITDCLNENGYLLEDINWIANIHGYDPSRTYSILKELQKLEPTGVYAYSLQECLTLQCLEKGIYSKKMEILLNNLQLIASNKIKELSIICNCPIFQVNQLITLVRGLNPKPGLLYNNNIEQFVMPEVYILRKNNKLVVIPNEHIKDLISLNGLYKEIRSVNNPALQEQKREAIVASKAIEQRVETAVKVVEFIAKNQYEFFLYGISYLKPMTLADVATALNINESTVSRISNKYIEFEGKYYPVKFFFNSCIGSNISENSYANKAIKQKIKELIQAETPDEPLSDDKITRILVNQGIQIARRTVAKYRESMGIAAYTLRRKPSSTLQVNEELI</sequence>
<dbReference type="Pfam" id="PF04963">
    <property type="entry name" value="Sigma54_CBD"/>
    <property type="match status" value="1"/>
</dbReference>
<evidence type="ECO:0000256" key="5">
    <source>
        <dbReference type="ARBA" id="ARBA00023015"/>
    </source>
</evidence>
<comment type="function">
    <text evidence="9">Sigma factors are initiation factors that promote the attachment of RNA polymerase to specific initiation sites and are then released.</text>
</comment>
<keyword evidence="8 9" id="KW-0804">Transcription</keyword>
<keyword evidence="7 9" id="KW-0238">DNA-binding</keyword>
<dbReference type="InterPro" id="IPR007046">
    <property type="entry name" value="RNA_pol_sigma_54_core-bd"/>
</dbReference>
<evidence type="ECO:0000256" key="6">
    <source>
        <dbReference type="ARBA" id="ARBA00023082"/>
    </source>
</evidence>
<protein>
    <recommendedName>
        <fullName evidence="9">RNA polymerase sigma-54 factor</fullName>
    </recommendedName>
</protein>
<dbReference type="PANTHER" id="PTHR32248:SF4">
    <property type="entry name" value="RNA POLYMERASE SIGMA-54 FACTOR"/>
    <property type="match status" value="1"/>
</dbReference>
<evidence type="ECO:0000256" key="8">
    <source>
        <dbReference type="ARBA" id="ARBA00023163"/>
    </source>
</evidence>
<evidence type="ECO:0000313" key="12">
    <source>
        <dbReference type="EMBL" id="AEI88720.1"/>
    </source>
</evidence>
<name>F7XVM1_MIDMI</name>
<evidence type="ECO:0000256" key="4">
    <source>
        <dbReference type="ARBA" id="ARBA00022695"/>
    </source>
</evidence>
<gene>
    <name evidence="12" type="primary">rpoN</name>
    <name evidence="12" type="ordered locus">midi_00411</name>
</gene>
<dbReference type="STRING" id="696127.midi_00411"/>
<dbReference type="InterPro" id="IPR000394">
    <property type="entry name" value="RNA_pol_sigma_54"/>
</dbReference>
<keyword evidence="13" id="KW-1185">Reference proteome</keyword>
<feature type="domain" description="RNA polymerase sigma factor 54 core-binding" evidence="11">
    <location>
        <begin position="45"/>
        <end position="227"/>
    </location>
</feature>
<dbReference type="GO" id="GO:0006352">
    <property type="term" value="P:DNA-templated transcription initiation"/>
    <property type="evidence" value="ECO:0007669"/>
    <property type="project" value="InterPro"/>
</dbReference>